<feature type="domain" description="UBX" evidence="2">
    <location>
        <begin position="417"/>
        <end position="492"/>
    </location>
</feature>
<dbReference type="EMBL" id="JBHFQA010000012">
    <property type="protein sequence ID" value="KAL2089846.1"/>
    <property type="molecule type" value="Genomic_DNA"/>
</dbReference>
<reference evidence="3 4" key="1">
    <citation type="submission" date="2024-09" db="EMBL/GenBank/DDBJ databases">
        <title>A chromosome-level genome assembly of Gray's grenadier anchovy, Coilia grayii.</title>
        <authorList>
            <person name="Fu Z."/>
        </authorList>
    </citation>
    <scope>NUCLEOTIDE SEQUENCE [LARGE SCALE GENOMIC DNA]</scope>
    <source>
        <strain evidence="3">G4</strain>
        <tissue evidence="3">Muscle</tissue>
    </source>
</reference>
<gene>
    <name evidence="3" type="ORF">ACEWY4_014534</name>
</gene>
<organism evidence="3 4">
    <name type="scientific">Coilia grayii</name>
    <name type="common">Gray's grenadier anchovy</name>
    <dbReference type="NCBI Taxonomy" id="363190"/>
    <lineage>
        <taxon>Eukaryota</taxon>
        <taxon>Metazoa</taxon>
        <taxon>Chordata</taxon>
        <taxon>Craniata</taxon>
        <taxon>Vertebrata</taxon>
        <taxon>Euteleostomi</taxon>
        <taxon>Actinopterygii</taxon>
        <taxon>Neopterygii</taxon>
        <taxon>Teleostei</taxon>
        <taxon>Clupei</taxon>
        <taxon>Clupeiformes</taxon>
        <taxon>Clupeoidei</taxon>
        <taxon>Engraulidae</taxon>
        <taxon>Coilinae</taxon>
        <taxon>Coilia</taxon>
    </lineage>
</organism>
<dbReference type="SUPFAM" id="SSF54236">
    <property type="entry name" value="Ubiquitin-like"/>
    <property type="match status" value="2"/>
</dbReference>
<feature type="compositionally biased region" description="Low complexity" evidence="1">
    <location>
        <begin position="318"/>
        <end position="332"/>
    </location>
</feature>
<dbReference type="PANTHER" id="PTHR46467:SF1">
    <property type="entry name" value="TETHER CONTAINING UBX DOMAIN FOR GLUT4"/>
    <property type="match status" value="1"/>
</dbReference>
<dbReference type="AlphaFoldDB" id="A0ABD1JSI7"/>
<sequence length="584" mass="63735">MAARNASVCVLTPNGRRQTVKVSPNTSLLQVLEEVCMKHGFNADDYGLRFQRNVLDLSLQWRFANLPNNAKLEVVSSSRCSAGTDSTVVIAVQLEDGSRLQHAFCSQQSLWELLSHFPELRISDEADAMPTCVYMRDEITGQQALRKTTLKSLGLTGGSAIIRYMLKQTKPTQDGNSNEPPAVPSGVTMAPSEHLANQRVLPLPPGGNAADVLADKTPSSPMSVGTCSITAPSEVLDVSATSCHVQSCKDETSTGSGSESQVLRNSIPEKEREAELDEQRKAKERMEKPGPSRECYSSSQDSAHSTFVPFSGGGQCLGSTGASATRSSTSSTVGPPQAKKHKSSCEIKQVERKSTVYHMDTGGHVDTDQDLPDEFFEVTVDDVRKRFAQLKSQRTLLEEAPLMTQALREAKMKEKMERYPLVVVRVQFPDRYVLQGFFTPVDTVTTLREFVKAHLEDPHLSFYLFIAPPKSILDDSKTLFQANLFPAAVVYFGSEVKADCFLRREVLESSVGAQQAEELIADCVSRFPGSSSSASFMSEDSSPLPAVPPAAPSQEEASELPSQAPKPVRTDPSKVPKWLKLPGT</sequence>
<feature type="compositionally biased region" description="Polar residues" evidence="1">
    <location>
        <begin position="253"/>
        <end position="264"/>
    </location>
</feature>
<dbReference type="Proteomes" id="UP001591681">
    <property type="component" value="Unassembled WGS sequence"/>
</dbReference>
<dbReference type="Pfam" id="PF00789">
    <property type="entry name" value="UBX"/>
    <property type="match status" value="1"/>
</dbReference>
<dbReference type="CDD" id="cd16118">
    <property type="entry name" value="UBX2_UBXN9"/>
    <property type="match status" value="1"/>
</dbReference>
<evidence type="ECO:0000256" key="1">
    <source>
        <dbReference type="SAM" id="MobiDB-lite"/>
    </source>
</evidence>
<feature type="region of interest" description="Disordered" evidence="1">
    <location>
        <begin position="534"/>
        <end position="584"/>
    </location>
</feature>
<protein>
    <recommendedName>
        <fullName evidence="2">UBX domain-containing protein</fullName>
    </recommendedName>
</protein>
<dbReference type="CDD" id="cd17075">
    <property type="entry name" value="UBX1_UBXN9"/>
    <property type="match status" value="1"/>
</dbReference>
<feature type="compositionally biased region" description="Low complexity" evidence="1">
    <location>
        <begin position="534"/>
        <end position="544"/>
    </location>
</feature>
<evidence type="ECO:0000259" key="2">
    <source>
        <dbReference type="PROSITE" id="PS50033"/>
    </source>
</evidence>
<dbReference type="FunFam" id="3.10.20.90:FF:000204">
    <property type="entry name" value="tether containing UBX domain for GLUT4"/>
    <property type="match status" value="1"/>
</dbReference>
<dbReference type="Gene3D" id="3.10.20.90">
    <property type="entry name" value="Phosphatidylinositol 3-kinase Catalytic Subunit, Chain A, domain 1"/>
    <property type="match status" value="2"/>
</dbReference>
<dbReference type="InterPro" id="IPR029071">
    <property type="entry name" value="Ubiquitin-like_domsf"/>
</dbReference>
<dbReference type="Pfam" id="PF11470">
    <property type="entry name" value="TUG-UBL1"/>
    <property type="match status" value="1"/>
</dbReference>
<feature type="region of interest" description="Disordered" evidence="1">
    <location>
        <begin position="168"/>
        <end position="225"/>
    </location>
</feature>
<dbReference type="PANTHER" id="PTHR46467">
    <property type="entry name" value="TETHER CONTAINING UBX DOMAIN FOR GLUT4"/>
    <property type="match status" value="1"/>
</dbReference>
<comment type="caution">
    <text evidence="3">The sequence shown here is derived from an EMBL/GenBank/DDBJ whole genome shotgun (WGS) entry which is preliminary data.</text>
</comment>
<dbReference type="PROSITE" id="PS50033">
    <property type="entry name" value="UBX"/>
    <property type="match status" value="1"/>
</dbReference>
<dbReference type="InterPro" id="IPR059238">
    <property type="entry name" value="UBX1_UBXN9"/>
</dbReference>
<name>A0ABD1JSI7_9TELE</name>
<feature type="compositionally biased region" description="Basic and acidic residues" evidence="1">
    <location>
        <begin position="267"/>
        <end position="291"/>
    </location>
</feature>
<feature type="region of interest" description="Disordered" evidence="1">
    <location>
        <begin position="248"/>
        <end position="303"/>
    </location>
</feature>
<dbReference type="InterPro" id="IPR021569">
    <property type="entry name" value="TUG-UBL1"/>
</dbReference>
<dbReference type="CDD" id="cd16105">
    <property type="entry name" value="Ubl_ASPSCR1_like"/>
    <property type="match status" value="1"/>
</dbReference>
<accession>A0ABD1JSI7</accession>
<keyword evidence="4" id="KW-1185">Reference proteome</keyword>
<dbReference type="InterPro" id="IPR001012">
    <property type="entry name" value="UBX_dom"/>
</dbReference>
<evidence type="ECO:0000313" key="3">
    <source>
        <dbReference type="EMBL" id="KAL2089846.1"/>
    </source>
</evidence>
<proteinExistence type="predicted"/>
<feature type="region of interest" description="Disordered" evidence="1">
    <location>
        <begin position="318"/>
        <end position="347"/>
    </location>
</feature>
<feature type="compositionally biased region" description="Polar residues" evidence="1">
    <location>
        <begin position="169"/>
        <end position="179"/>
    </location>
</feature>
<evidence type="ECO:0000313" key="4">
    <source>
        <dbReference type="Proteomes" id="UP001591681"/>
    </source>
</evidence>